<sequence>MSQEKLLKPGERTFNLLLLVLSAGVLYEAYQISGFDLLNAPGAFPLILGMIMIIAMLVILAEQRHRSGTATSGVGNAAKQFIQCCCPREMTVFTAMAIIYLALLHPLGFLPATILFLFLSQLYLRSGKMMASGIITIITTIVIYALFKIIFQVYLP</sequence>
<comment type="caution">
    <text evidence="3">The sequence shown here is derived from an EMBL/GenBank/DDBJ whole genome shotgun (WGS) entry which is preliminary data.</text>
</comment>
<dbReference type="Proteomes" id="UP000281975">
    <property type="component" value="Unassembled WGS sequence"/>
</dbReference>
<keyword evidence="1" id="KW-1133">Transmembrane helix</keyword>
<keyword evidence="4" id="KW-1185">Reference proteome</keyword>
<feature type="transmembrane region" description="Helical" evidence="1">
    <location>
        <begin position="42"/>
        <end position="61"/>
    </location>
</feature>
<feature type="transmembrane region" description="Helical" evidence="1">
    <location>
        <begin position="12"/>
        <end position="30"/>
    </location>
</feature>
<evidence type="ECO:0000259" key="2">
    <source>
        <dbReference type="Pfam" id="PF07331"/>
    </source>
</evidence>
<dbReference type="Pfam" id="PF07331">
    <property type="entry name" value="TctB"/>
    <property type="match status" value="1"/>
</dbReference>
<proteinExistence type="predicted"/>
<dbReference type="AlphaFoldDB" id="A0A420WWD0"/>
<feature type="domain" description="DUF1468" evidence="2">
    <location>
        <begin position="15"/>
        <end position="156"/>
    </location>
</feature>
<accession>A0A420WWD0</accession>
<name>A0A420WWD0_9GAMM</name>
<gene>
    <name evidence="3" type="ORF">C7446_1951</name>
</gene>
<evidence type="ECO:0000313" key="3">
    <source>
        <dbReference type="EMBL" id="RKR03426.1"/>
    </source>
</evidence>
<reference evidence="3 4" key="1">
    <citation type="submission" date="2018-10" db="EMBL/GenBank/DDBJ databases">
        <title>Genomic Encyclopedia of Type Strains, Phase IV (KMG-IV): sequencing the most valuable type-strain genomes for metagenomic binning, comparative biology and taxonomic classification.</title>
        <authorList>
            <person name="Goeker M."/>
        </authorList>
    </citation>
    <scope>NUCLEOTIDE SEQUENCE [LARGE SCALE GENOMIC DNA]</scope>
    <source>
        <strain evidence="3 4">DSM 23229</strain>
    </source>
</reference>
<dbReference type="InterPro" id="IPR009936">
    <property type="entry name" value="DUF1468"/>
</dbReference>
<feature type="transmembrane region" description="Helical" evidence="1">
    <location>
        <begin position="98"/>
        <end position="124"/>
    </location>
</feature>
<feature type="transmembrane region" description="Helical" evidence="1">
    <location>
        <begin position="130"/>
        <end position="151"/>
    </location>
</feature>
<dbReference type="OrthoDB" id="6895128at2"/>
<protein>
    <submittedName>
        <fullName evidence="3">Tripartite tricarboxylate transporter TctB family protein</fullName>
    </submittedName>
</protein>
<evidence type="ECO:0000313" key="4">
    <source>
        <dbReference type="Proteomes" id="UP000281975"/>
    </source>
</evidence>
<evidence type="ECO:0000256" key="1">
    <source>
        <dbReference type="SAM" id="Phobius"/>
    </source>
</evidence>
<dbReference type="RefSeq" id="WP_121172900.1">
    <property type="nucleotide sequence ID" value="NZ_RBIN01000005.1"/>
</dbReference>
<organism evidence="3 4">
    <name type="scientific">Kushneria sinocarnis</name>
    <dbReference type="NCBI Taxonomy" id="595502"/>
    <lineage>
        <taxon>Bacteria</taxon>
        <taxon>Pseudomonadati</taxon>
        <taxon>Pseudomonadota</taxon>
        <taxon>Gammaproteobacteria</taxon>
        <taxon>Oceanospirillales</taxon>
        <taxon>Halomonadaceae</taxon>
        <taxon>Kushneria</taxon>
    </lineage>
</organism>
<keyword evidence="1" id="KW-0472">Membrane</keyword>
<keyword evidence="1" id="KW-0812">Transmembrane</keyword>
<dbReference type="EMBL" id="RBIN01000005">
    <property type="protein sequence ID" value="RKR03426.1"/>
    <property type="molecule type" value="Genomic_DNA"/>
</dbReference>